<feature type="transmembrane region" description="Helical" evidence="1">
    <location>
        <begin position="215"/>
        <end position="232"/>
    </location>
</feature>
<feature type="transmembrane region" description="Helical" evidence="1">
    <location>
        <begin position="184"/>
        <end position="203"/>
    </location>
</feature>
<keyword evidence="3" id="KW-1185">Reference proteome</keyword>
<dbReference type="EMBL" id="JBEPFB010000049">
    <property type="protein sequence ID" value="MER7380018.1"/>
    <property type="molecule type" value="Genomic_DNA"/>
</dbReference>
<evidence type="ECO:0000313" key="2">
    <source>
        <dbReference type="EMBL" id="MER7380018.1"/>
    </source>
</evidence>
<reference evidence="2 3" key="1">
    <citation type="submission" date="2024-06" db="EMBL/GenBank/DDBJ databases">
        <title>The Natural Products Discovery Center: Release of the First 8490 Sequenced Strains for Exploring Actinobacteria Biosynthetic Diversity.</title>
        <authorList>
            <person name="Kalkreuter E."/>
            <person name="Kautsar S.A."/>
            <person name="Yang D."/>
            <person name="Bader C.D."/>
            <person name="Teijaro C.N."/>
            <person name="Fluegel L."/>
            <person name="Davis C.M."/>
            <person name="Simpson J.R."/>
            <person name="Lauterbach L."/>
            <person name="Steele A.D."/>
            <person name="Gui C."/>
            <person name="Meng S."/>
            <person name="Li G."/>
            <person name="Viehrig K."/>
            <person name="Ye F."/>
            <person name="Su P."/>
            <person name="Kiefer A.F."/>
            <person name="Nichols A."/>
            <person name="Cepeda A.J."/>
            <person name="Yan W."/>
            <person name="Fan B."/>
            <person name="Jiang Y."/>
            <person name="Adhikari A."/>
            <person name="Zheng C.-J."/>
            <person name="Schuster L."/>
            <person name="Cowan T.M."/>
            <person name="Smanski M.J."/>
            <person name="Chevrette M.G."/>
            <person name="De Carvalho L.P.S."/>
            <person name="Shen B."/>
        </authorList>
    </citation>
    <scope>NUCLEOTIDE SEQUENCE [LARGE SCALE GENOMIC DNA]</scope>
    <source>
        <strain evidence="2 3">NPDC000155</strain>
    </source>
</reference>
<sequence>MLSLTCRVSGRNAVRRVRFVESGTDVKRDCAFMTQVALPCTQKLRLRPRRVTRQAAEEACRVVWRHFDSTEIQPLRTDYPIRGAQDDEASSIAVNAPTITELLSAPVLAEAVPLGAVIELTNLTVAADGPLRTVRIAITPYCVDIDITGTDPDWVQARGREFRAIFTPRRRMGAPGTTFQRRDFVIFGLGIDTLGTAVLVAMASQDALASPAVRLAAVITVALVPAICWMTARRILRRCRVRIALVEPTGWWQSMDTMTRLTLGMFLAALLTIVLSVAQNGITGGDHAGSPHSRIAMQEDGIQ</sequence>
<organism evidence="2 3">
    <name type="scientific">Streptomyces lanatus</name>
    <dbReference type="NCBI Taxonomy" id="66900"/>
    <lineage>
        <taxon>Bacteria</taxon>
        <taxon>Bacillati</taxon>
        <taxon>Actinomycetota</taxon>
        <taxon>Actinomycetes</taxon>
        <taxon>Kitasatosporales</taxon>
        <taxon>Streptomycetaceae</taxon>
        <taxon>Streptomyces</taxon>
    </lineage>
</organism>
<feature type="transmembrane region" description="Helical" evidence="1">
    <location>
        <begin position="261"/>
        <end position="282"/>
    </location>
</feature>
<keyword evidence="1" id="KW-0812">Transmembrane</keyword>
<dbReference type="Proteomes" id="UP001486207">
    <property type="component" value="Unassembled WGS sequence"/>
</dbReference>
<protein>
    <submittedName>
        <fullName evidence="2">Uncharacterized protein</fullName>
    </submittedName>
</protein>
<dbReference type="RefSeq" id="WP_350897244.1">
    <property type="nucleotide sequence ID" value="NZ_JBEPFB010000049.1"/>
</dbReference>
<evidence type="ECO:0000256" key="1">
    <source>
        <dbReference type="SAM" id="Phobius"/>
    </source>
</evidence>
<name>A0ABV1Y832_9ACTN</name>
<gene>
    <name evidence="2" type="ORF">ABT384_46365</name>
</gene>
<comment type="caution">
    <text evidence="2">The sequence shown here is derived from an EMBL/GenBank/DDBJ whole genome shotgun (WGS) entry which is preliminary data.</text>
</comment>
<evidence type="ECO:0000313" key="3">
    <source>
        <dbReference type="Proteomes" id="UP001486207"/>
    </source>
</evidence>
<proteinExistence type="predicted"/>
<keyword evidence="1" id="KW-1133">Transmembrane helix</keyword>
<accession>A0ABV1Y832</accession>
<keyword evidence="1" id="KW-0472">Membrane</keyword>